<accession>A0AA35TUK1</accession>
<proteinExistence type="predicted"/>
<protein>
    <submittedName>
        <fullName evidence="2">Uncharacterized oxidoreductase YccK</fullName>
    </submittedName>
</protein>
<evidence type="ECO:0000259" key="1">
    <source>
        <dbReference type="Pfam" id="PF00248"/>
    </source>
</evidence>
<feature type="domain" description="NADP-dependent oxidoreductase" evidence="1">
    <location>
        <begin position="16"/>
        <end position="216"/>
    </location>
</feature>
<reference evidence="2" key="1">
    <citation type="submission" date="2023-03" db="EMBL/GenBank/DDBJ databases">
        <authorList>
            <person name="Steffen K."/>
            <person name="Cardenas P."/>
        </authorList>
    </citation>
    <scope>NUCLEOTIDE SEQUENCE</scope>
</reference>
<organism evidence="2 3">
    <name type="scientific">Geodia barretti</name>
    <name type="common">Barrett's horny sponge</name>
    <dbReference type="NCBI Taxonomy" id="519541"/>
    <lineage>
        <taxon>Eukaryota</taxon>
        <taxon>Metazoa</taxon>
        <taxon>Porifera</taxon>
        <taxon>Demospongiae</taxon>
        <taxon>Heteroscleromorpha</taxon>
        <taxon>Tetractinellida</taxon>
        <taxon>Astrophorina</taxon>
        <taxon>Geodiidae</taxon>
        <taxon>Geodia</taxon>
    </lineage>
</organism>
<dbReference type="InterPro" id="IPR036812">
    <property type="entry name" value="NAD(P)_OxRdtase_dom_sf"/>
</dbReference>
<dbReference type="AlphaFoldDB" id="A0AA35TUK1"/>
<dbReference type="Pfam" id="PF00248">
    <property type="entry name" value="Aldo_ket_red"/>
    <property type="match status" value="1"/>
</dbReference>
<evidence type="ECO:0000313" key="3">
    <source>
        <dbReference type="Proteomes" id="UP001174909"/>
    </source>
</evidence>
<comment type="caution">
    <text evidence="2">The sequence shown here is derived from an EMBL/GenBank/DDBJ whole genome shotgun (WGS) entry which is preliminary data.</text>
</comment>
<dbReference type="PANTHER" id="PTHR43312:SF1">
    <property type="entry name" value="NADP-DEPENDENT OXIDOREDUCTASE DOMAIN-CONTAINING PROTEIN"/>
    <property type="match status" value="1"/>
</dbReference>
<keyword evidence="3" id="KW-1185">Reference proteome</keyword>
<sequence>MEVVALGKTGLNVSRLSIGTGSNGWNGRSNQTDLGFEGLRDLLLFSHGKGVTFWDSADQYGSHPHAKAALKEVARESVTITTKTTSRTRETVEADVKRFLKEIGSDYVDIVLLHCLTQVDWPQRYPDAMEALVRCKEQGLIRAHGVSCHDYSAFQTSAMTDWVDVVLARINYAGVHMDASPADVIRTMEQMAFAGKGIYGMKVLGQGKLAEDATGQREAIEFVMGLPCVHAMTIGMTSESEVEANVAVVNELSEKGM</sequence>
<dbReference type="InterPro" id="IPR023210">
    <property type="entry name" value="NADP_OxRdtase_dom"/>
</dbReference>
<dbReference type="SUPFAM" id="SSF51430">
    <property type="entry name" value="NAD(P)-linked oxidoreductase"/>
    <property type="match status" value="1"/>
</dbReference>
<evidence type="ECO:0000313" key="2">
    <source>
        <dbReference type="EMBL" id="CAI8054031.1"/>
    </source>
</evidence>
<dbReference type="PANTHER" id="PTHR43312">
    <property type="entry name" value="D-THREO-ALDOSE 1-DEHYDROGENASE"/>
    <property type="match status" value="1"/>
</dbReference>
<dbReference type="CDD" id="cd19100">
    <property type="entry name" value="AKR_unchar"/>
    <property type="match status" value="1"/>
</dbReference>
<dbReference type="EMBL" id="CASHTH010004135">
    <property type="protein sequence ID" value="CAI8054031.1"/>
    <property type="molecule type" value="Genomic_DNA"/>
</dbReference>
<name>A0AA35TUK1_GEOBA</name>
<gene>
    <name evidence="2" type="ORF">GBAR_LOCUS29534</name>
</gene>
<dbReference type="Gene3D" id="3.20.20.100">
    <property type="entry name" value="NADP-dependent oxidoreductase domain"/>
    <property type="match status" value="1"/>
</dbReference>
<dbReference type="InterPro" id="IPR053135">
    <property type="entry name" value="AKR2_Oxidoreductase"/>
</dbReference>
<dbReference type="Proteomes" id="UP001174909">
    <property type="component" value="Unassembled WGS sequence"/>
</dbReference>